<evidence type="ECO:0000256" key="1">
    <source>
        <dbReference type="ARBA" id="ARBA00010233"/>
    </source>
</evidence>
<name>A0A974RYG5_PERPY</name>
<accession>A0A974RYG5</accession>
<feature type="active site" description="Charge relay system" evidence="3">
    <location>
        <position position="244"/>
    </location>
</feature>
<dbReference type="InterPro" id="IPR027478">
    <property type="entry name" value="LdcA_N"/>
</dbReference>
<proteinExistence type="inferred from homology"/>
<evidence type="ECO:0000256" key="2">
    <source>
        <dbReference type="ARBA" id="ARBA00022801"/>
    </source>
</evidence>
<feature type="active site" description="Nucleophile" evidence="3">
    <location>
        <position position="116"/>
    </location>
</feature>
<evidence type="ECO:0000313" key="7">
    <source>
        <dbReference type="Proteomes" id="UP000595254"/>
    </source>
</evidence>
<dbReference type="InterPro" id="IPR029062">
    <property type="entry name" value="Class_I_gatase-like"/>
</dbReference>
<evidence type="ECO:0000259" key="5">
    <source>
        <dbReference type="Pfam" id="PF17676"/>
    </source>
</evidence>
<organism evidence="6 7">
    <name type="scientific">Peribacillus psychrosaccharolyticus</name>
    <name type="common">Bacillus psychrosaccharolyticus</name>
    <dbReference type="NCBI Taxonomy" id="1407"/>
    <lineage>
        <taxon>Bacteria</taxon>
        <taxon>Bacillati</taxon>
        <taxon>Bacillota</taxon>
        <taxon>Bacilli</taxon>
        <taxon>Bacillales</taxon>
        <taxon>Bacillaceae</taxon>
        <taxon>Peribacillus</taxon>
    </lineage>
</organism>
<dbReference type="Gene3D" id="3.50.30.60">
    <property type="entry name" value="LD-carboxypeptidase A C-terminal domain-like"/>
    <property type="match status" value="1"/>
</dbReference>
<geneLocation type="plasmid" evidence="6 7">
    <name>unnamed</name>
</geneLocation>
<evidence type="ECO:0000259" key="4">
    <source>
        <dbReference type="Pfam" id="PF02016"/>
    </source>
</evidence>
<keyword evidence="6" id="KW-0614">Plasmid</keyword>
<sequence length="341" mass="38668">MKKIKLPPPLKNGDQIALFSPSSAGQIKFPKQYEYGKKAIRDLGYTIFEPDNNNDDDLTYRTTSPLKRAEQLHDMFKNPNINGIICNIGGFNTIEMLPFLNFDLIETNPKFICGYSDSSVLLNAIFYKTGVITFHGPMIISSFGEYPKPFDFTVNHFQAMSQQIIELPHHFTHPKEWTDDFIDWTGPDWGTRTRTMTNNNGPIWFHKCESINEGKLVGGNTDSLLHILNTEYFEIEMNSILFIEDIAVSIEKWAMMIWSLKLKGVFNKINGLLIGKIEGMPNNKLLQMKLIISEILELEGISIPVVANLDIGHTAPMNTLLIGSTVSIDSAKENIMIKKLY</sequence>
<reference evidence="6 7" key="1">
    <citation type="submission" date="2021-01" db="EMBL/GenBank/DDBJ databases">
        <title>FDA dAtabase for Regulatory Grade micrObial Sequences (FDA-ARGOS): Supporting development and validation of Infectious Disease Dx tests.</title>
        <authorList>
            <person name="Nelson B."/>
            <person name="Plummer A."/>
            <person name="Tallon L."/>
            <person name="Sadzewicz L."/>
            <person name="Zhao X."/>
            <person name="Boylan J."/>
            <person name="Ott S."/>
            <person name="Bowen H."/>
            <person name="Vavikolanu K."/>
            <person name="Mehta A."/>
            <person name="Aluvathingal J."/>
            <person name="Nadendla S."/>
            <person name="Myers T."/>
            <person name="Yan Y."/>
            <person name="Sichtig H."/>
        </authorList>
    </citation>
    <scope>NUCLEOTIDE SEQUENCE [LARGE SCALE GENOMIC DNA]</scope>
    <source>
        <strain evidence="6 7">FDAARGOS_1161</strain>
        <plasmid evidence="6 7">unnamed</plasmid>
    </source>
</reference>
<evidence type="ECO:0000256" key="3">
    <source>
        <dbReference type="PIRSR" id="PIRSR028757-1"/>
    </source>
</evidence>
<evidence type="ECO:0000313" key="6">
    <source>
        <dbReference type="EMBL" id="QQS98418.1"/>
    </source>
</evidence>
<dbReference type="KEGG" id="ppsr:I6J18_00240"/>
<dbReference type="SUPFAM" id="SSF52317">
    <property type="entry name" value="Class I glutamine amidotransferase-like"/>
    <property type="match status" value="1"/>
</dbReference>
<keyword evidence="7" id="KW-1185">Reference proteome</keyword>
<dbReference type="CDD" id="cd07062">
    <property type="entry name" value="Peptidase_S66_mccF_like"/>
    <property type="match status" value="1"/>
</dbReference>
<comment type="similarity">
    <text evidence="1">Belongs to the peptidase S66 family.</text>
</comment>
<dbReference type="AlphaFoldDB" id="A0A974RYG5"/>
<dbReference type="Gene3D" id="3.40.50.10740">
    <property type="entry name" value="Class I glutamine amidotransferase-like"/>
    <property type="match status" value="1"/>
</dbReference>
<dbReference type="Pfam" id="PF02016">
    <property type="entry name" value="Peptidase_S66"/>
    <property type="match status" value="1"/>
</dbReference>
<dbReference type="InterPro" id="IPR027461">
    <property type="entry name" value="Carboxypeptidase_A_C_sf"/>
</dbReference>
<dbReference type="GO" id="GO:0016787">
    <property type="term" value="F:hydrolase activity"/>
    <property type="evidence" value="ECO:0007669"/>
    <property type="project" value="UniProtKB-KW"/>
</dbReference>
<feature type="domain" description="LD-carboxypeptidase N-terminal" evidence="4">
    <location>
        <begin position="16"/>
        <end position="136"/>
    </location>
</feature>
<keyword evidence="2" id="KW-0378">Hydrolase</keyword>
<dbReference type="PIRSF" id="PIRSF028757">
    <property type="entry name" value="LD-carboxypeptidase"/>
    <property type="match status" value="1"/>
</dbReference>
<protein>
    <submittedName>
        <fullName evidence="6">LD-carboxypeptidase</fullName>
    </submittedName>
</protein>
<gene>
    <name evidence="6" type="ORF">I6J18_00240</name>
</gene>
<dbReference type="Proteomes" id="UP000595254">
    <property type="component" value="Plasmid unnamed"/>
</dbReference>
<feature type="domain" description="LD-carboxypeptidase C-terminal" evidence="5">
    <location>
        <begin position="213"/>
        <end position="328"/>
    </location>
</feature>
<dbReference type="SUPFAM" id="SSF141986">
    <property type="entry name" value="LD-carboxypeptidase A C-terminal domain-like"/>
    <property type="match status" value="1"/>
</dbReference>
<dbReference type="PANTHER" id="PTHR30237:SF5">
    <property type="entry name" value="CARBOXYPEPTIDASE VC_A0337-RELATED"/>
    <property type="match status" value="1"/>
</dbReference>
<feature type="active site" description="Charge relay system" evidence="3">
    <location>
        <position position="313"/>
    </location>
</feature>
<dbReference type="InterPro" id="IPR040921">
    <property type="entry name" value="Peptidase_S66C"/>
</dbReference>
<dbReference type="RefSeq" id="WP_040375740.1">
    <property type="nucleotide sequence ID" value="NZ_CP068052.1"/>
</dbReference>
<dbReference type="InterPro" id="IPR040449">
    <property type="entry name" value="Peptidase_S66_N"/>
</dbReference>
<dbReference type="InterPro" id="IPR003507">
    <property type="entry name" value="S66_fam"/>
</dbReference>
<dbReference type="PANTHER" id="PTHR30237">
    <property type="entry name" value="MURAMOYLTETRAPEPTIDE CARBOXYPEPTIDASE"/>
    <property type="match status" value="1"/>
</dbReference>
<dbReference type="Pfam" id="PF17676">
    <property type="entry name" value="Peptidase_S66C"/>
    <property type="match status" value="1"/>
</dbReference>
<dbReference type="EMBL" id="CP068052">
    <property type="protein sequence ID" value="QQS98418.1"/>
    <property type="molecule type" value="Genomic_DNA"/>
</dbReference>